<evidence type="ECO:0000313" key="1">
    <source>
        <dbReference type="EMBL" id="CEN40576.1"/>
    </source>
</evidence>
<sequence length="100" mass="11908">MYIYNLTSVVSIEVQKQWLDWLKNEYALSIKNKGQIDEIRVFKILNLEQEHTYAIHHQTSSPQNLMSFIQEDIPKLQAECFRKFSDKVLMFGTELKEIEL</sequence>
<dbReference type="RefSeq" id="WP_042001741.1">
    <property type="nucleotide sequence ID" value="NZ_BOQJ01000011.1"/>
</dbReference>
<gene>
    <name evidence="1" type="ORF">CCAN12_790033</name>
</gene>
<evidence type="ECO:0000313" key="2">
    <source>
        <dbReference type="Proteomes" id="UP000044026"/>
    </source>
</evidence>
<dbReference type="GeneID" id="69580020"/>
<dbReference type="InterPro" id="IPR025563">
    <property type="entry name" value="DUF4286"/>
</dbReference>
<protein>
    <submittedName>
        <fullName evidence="1">Uncharacterized protein</fullName>
    </submittedName>
</protein>
<proteinExistence type="predicted"/>
<dbReference type="EMBL" id="CDOE01000077">
    <property type="protein sequence ID" value="CEN40576.1"/>
    <property type="molecule type" value="Genomic_DNA"/>
</dbReference>
<organism evidence="1 2">
    <name type="scientific">Capnocytophaga canimorsus</name>
    <dbReference type="NCBI Taxonomy" id="28188"/>
    <lineage>
        <taxon>Bacteria</taxon>
        <taxon>Pseudomonadati</taxon>
        <taxon>Bacteroidota</taxon>
        <taxon>Flavobacteriia</taxon>
        <taxon>Flavobacteriales</taxon>
        <taxon>Flavobacteriaceae</taxon>
        <taxon>Capnocytophaga</taxon>
    </lineage>
</organism>
<dbReference type="Proteomes" id="UP000044026">
    <property type="component" value="Unassembled WGS sequence"/>
</dbReference>
<name>A0A0B7HLE4_9FLAO</name>
<dbReference type="AlphaFoldDB" id="A0A0B7HLE4"/>
<accession>A0A0B7HLE4</accession>
<reference evidence="1 2" key="1">
    <citation type="submission" date="2015-01" db="EMBL/GenBank/DDBJ databases">
        <authorList>
            <person name="Xiang T."/>
            <person name="Song Y."/>
            <person name="Huang L."/>
            <person name="Wang B."/>
            <person name="Wu P."/>
        </authorList>
    </citation>
    <scope>NUCLEOTIDE SEQUENCE [LARGE SCALE GENOMIC DNA]</scope>
    <source>
        <strain evidence="1 2">Cc12</strain>
    </source>
</reference>
<dbReference type="Pfam" id="PF14114">
    <property type="entry name" value="DUF4286"/>
    <property type="match status" value="1"/>
</dbReference>